<organism evidence="1 2">
    <name type="scientific">Scutellospora calospora</name>
    <dbReference type="NCBI Taxonomy" id="85575"/>
    <lineage>
        <taxon>Eukaryota</taxon>
        <taxon>Fungi</taxon>
        <taxon>Fungi incertae sedis</taxon>
        <taxon>Mucoromycota</taxon>
        <taxon>Glomeromycotina</taxon>
        <taxon>Glomeromycetes</taxon>
        <taxon>Diversisporales</taxon>
        <taxon>Gigasporaceae</taxon>
        <taxon>Scutellospora</taxon>
    </lineage>
</organism>
<name>A0ACA9KJZ1_9GLOM</name>
<evidence type="ECO:0000313" key="2">
    <source>
        <dbReference type="Proteomes" id="UP000789860"/>
    </source>
</evidence>
<keyword evidence="2" id="KW-1185">Reference proteome</keyword>
<proteinExistence type="predicted"/>
<protein>
    <submittedName>
        <fullName evidence="1">11087_t:CDS:1</fullName>
    </submittedName>
</protein>
<dbReference type="EMBL" id="CAJVPM010001972">
    <property type="protein sequence ID" value="CAG8477513.1"/>
    <property type="molecule type" value="Genomic_DNA"/>
</dbReference>
<dbReference type="Proteomes" id="UP000789860">
    <property type="component" value="Unassembled WGS sequence"/>
</dbReference>
<gene>
    <name evidence="1" type="ORF">SCALOS_LOCUS2289</name>
</gene>
<accession>A0ACA9KJZ1</accession>
<reference evidence="1" key="1">
    <citation type="submission" date="2021-06" db="EMBL/GenBank/DDBJ databases">
        <authorList>
            <person name="Kallberg Y."/>
            <person name="Tangrot J."/>
            <person name="Rosling A."/>
        </authorList>
    </citation>
    <scope>NUCLEOTIDE SEQUENCE</scope>
    <source>
        <strain evidence="1">AU212A</strain>
    </source>
</reference>
<sequence>MTKKLIDKLRLKIDKLSLIVVITTTDIRMRALGQINNIKIAIQDILLSSTFQNSDSRDEFGEYIYEDEELVKAEEYYTEENTEERNKLFYNS</sequence>
<comment type="caution">
    <text evidence="1">The sequence shown here is derived from an EMBL/GenBank/DDBJ whole genome shotgun (WGS) entry which is preliminary data.</text>
</comment>
<evidence type="ECO:0000313" key="1">
    <source>
        <dbReference type="EMBL" id="CAG8477513.1"/>
    </source>
</evidence>